<proteinExistence type="predicted"/>
<name>A0A106IFG8_9BURK</name>
<gene>
    <name evidence="1" type="ORF">WL29_18340</name>
</gene>
<evidence type="ECO:0000313" key="1">
    <source>
        <dbReference type="EMBL" id="KWA84808.1"/>
    </source>
</evidence>
<dbReference type="EMBL" id="LPHD01000038">
    <property type="protein sequence ID" value="KWA84808.1"/>
    <property type="molecule type" value="Genomic_DNA"/>
</dbReference>
<protein>
    <recommendedName>
        <fullName evidence="3">Fis family transcriptional regulator</fullName>
    </recommendedName>
</protein>
<dbReference type="Proteomes" id="UP000060630">
    <property type="component" value="Unassembled WGS sequence"/>
</dbReference>
<organism evidence="1 2">
    <name type="scientific">Burkholderia ubonensis</name>
    <dbReference type="NCBI Taxonomy" id="101571"/>
    <lineage>
        <taxon>Bacteria</taxon>
        <taxon>Pseudomonadati</taxon>
        <taxon>Pseudomonadota</taxon>
        <taxon>Betaproteobacteria</taxon>
        <taxon>Burkholderiales</taxon>
        <taxon>Burkholderiaceae</taxon>
        <taxon>Burkholderia</taxon>
        <taxon>Burkholderia cepacia complex</taxon>
    </lineage>
</organism>
<reference evidence="1 2" key="1">
    <citation type="submission" date="2015-11" db="EMBL/GenBank/DDBJ databases">
        <title>Expanding the genomic diversity of Burkholderia species for the development of highly accurate diagnostics.</title>
        <authorList>
            <person name="Sahl J."/>
            <person name="Keim P."/>
            <person name="Wagner D."/>
        </authorList>
    </citation>
    <scope>NUCLEOTIDE SEQUENCE [LARGE SCALE GENOMIC DNA]</scope>
    <source>
        <strain evidence="1 2">MSMB2087WGS</strain>
    </source>
</reference>
<accession>A0A106IFG8</accession>
<comment type="caution">
    <text evidence="1">The sequence shown here is derived from an EMBL/GenBank/DDBJ whole genome shotgun (WGS) entry which is preliminary data.</text>
</comment>
<dbReference type="AlphaFoldDB" id="A0A106IFG8"/>
<sequence>MSGSKRTVRRAGRPGLAKHLLMPLPTEKVQALSLENHLALATVRGGRGDLDQLSCLIRVVYLAFYLRDATSASAEVEPYRRAEAALNACITRVELAERCLLLDHELATVERILVIHDEQLAAIPWHRYLSAWERLQHYIVAGKRSPIAAAVGS</sequence>
<dbReference type="RefSeq" id="WP_060183666.1">
    <property type="nucleotide sequence ID" value="NZ_LPGH01000234.1"/>
</dbReference>
<evidence type="ECO:0000313" key="2">
    <source>
        <dbReference type="Proteomes" id="UP000060630"/>
    </source>
</evidence>
<evidence type="ECO:0008006" key="3">
    <source>
        <dbReference type="Google" id="ProtNLM"/>
    </source>
</evidence>